<organism evidence="7 8">
    <name type="scientific">Asparagus officinalis</name>
    <name type="common">Garden asparagus</name>
    <dbReference type="NCBI Taxonomy" id="4686"/>
    <lineage>
        <taxon>Eukaryota</taxon>
        <taxon>Viridiplantae</taxon>
        <taxon>Streptophyta</taxon>
        <taxon>Embryophyta</taxon>
        <taxon>Tracheophyta</taxon>
        <taxon>Spermatophyta</taxon>
        <taxon>Magnoliopsida</taxon>
        <taxon>Liliopsida</taxon>
        <taxon>Asparagales</taxon>
        <taxon>Asparagaceae</taxon>
        <taxon>Asparagoideae</taxon>
        <taxon>Asparagus</taxon>
    </lineage>
</organism>
<feature type="transmembrane region" description="Helical" evidence="6">
    <location>
        <begin position="12"/>
        <end position="41"/>
    </location>
</feature>
<reference evidence="8" key="1">
    <citation type="journal article" date="2017" name="Nat. Commun.">
        <title>The asparagus genome sheds light on the origin and evolution of a young Y chromosome.</title>
        <authorList>
            <person name="Harkess A."/>
            <person name="Zhou J."/>
            <person name="Xu C."/>
            <person name="Bowers J.E."/>
            <person name="Van der Hulst R."/>
            <person name="Ayyampalayam S."/>
            <person name="Mercati F."/>
            <person name="Riccardi P."/>
            <person name="McKain M.R."/>
            <person name="Kakrana A."/>
            <person name="Tang H."/>
            <person name="Ray J."/>
            <person name="Groenendijk J."/>
            <person name="Arikit S."/>
            <person name="Mathioni S.M."/>
            <person name="Nakano M."/>
            <person name="Shan H."/>
            <person name="Telgmann-Rauber A."/>
            <person name="Kanno A."/>
            <person name="Yue Z."/>
            <person name="Chen H."/>
            <person name="Li W."/>
            <person name="Chen Y."/>
            <person name="Xu X."/>
            <person name="Zhang Y."/>
            <person name="Luo S."/>
            <person name="Chen H."/>
            <person name="Gao J."/>
            <person name="Mao Z."/>
            <person name="Pires J.C."/>
            <person name="Luo M."/>
            <person name="Kudrna D."/>
            <person name="Wing R.A."/>
            <person name="Meyers B.C."/>
            <person name="Yi K."/>
            <person name="Kong H."/>
            <person name="Lavrijsen P."/>
            <person name="Sunseri F."/>
            <person name="Falavigna A."/>
            <person name="Ye Y."/>
            <person name="Leebens-Mack J.H."/>
            <person name="Chen G."/>
        </authorList>
    </citation>
    <scope>NUCLEOTIDE SEQUENCE [LARGE SCALE GENOMIC DNA]</scope>
    <source>
        <strain evidence="8">cv. DH0086</strain>
    </source>
</reference>
<dbReference type="InterPro" id="IPR003406">
    <property type="entry name" value="Glyco_trans_14"/>
</dbReference>
<dbReference type="GO" id="GO:0015020">
    <property type="term" value="F:glucuronosyltransferase activity"/>
    <property type="evidence" value="ECO:0007669"/>
    <property type="project" value="InterPro"/>
</dbReference>
<evidence type="ECO:0000256" key="1">
    <source>
        <dbReference type="ARBA" id="ARBA00004606"/>
    </source>
</evidence>
<accession>A0A5P1FW53</accession>
<evidence type="ECO:0000256" key="2">
    <source>
        <dbReference type="ARBA" id="ARBA00022676"/>
    </source>
</evidence>
<dbReference type="PANTHER" id="PTHR45719:SF11">
    <property type="entry name" value="OS01G0121800 PROTEIN"/>
    <property type="match status" value="1"/>
</dbReference>
<keyword evidence="6" id="KW-1133">Transmembrane helix</keyword>
<evidence type="ECO:0000313" key="7">
    <source>
        <dbReference type="EMBL" id="ONK81449.1"/>
    </source>
</evidence>
<name>A0A5P1FW53_ASPOF</name>
<evidence type="ECO:0000256" key="3">
    <source>
        <dbReference type="ARBA" id="ARBA00022679"/>
    </source>
</evidence>
<keyword evidence="8" id="KW-1185">Reference proteome</keyword>
<dbReference type="PANTHER" id="PTHR45719">
    <property type="entry name" value="GLYCOSYLTRANSFERASE"/>
    <property type="match status" value="1"/>
</dbReference>
<keyword evidence="2" id="KW-0328">Glycosyltransferase</keyword>
<protein>
    <submittedName>
        <fullName evidence="7">Uncharacterized protein</fullName>
    </submittedName>
</protein>
<gene>
    <name evidence="7" type="ORF">A4U43_C01F29210</name>
</gene>
<dbReference type="Pfam" id="PF02485">
    <property type="entry name" value="Branch"/>
    <property type="match status" value="1"/>
</dbReference>
<evidence type="ECO:0000256" key="6">
    <source>
        <dbReference type="SAM" id="Phobius"/>
    </source>
</evidence>
<comment type="subcellular location">
    <subcellularLocation>
        <location evidence="1">Membrane</location>
        <topology evidence="1">Single-pass type II membrane protein</topology>
    </subcellularLocation>
</comment>
<dbReference type="EMBL" id="CM007381">
    <property type="protein sequence ID" value="ONK81449.1"/>
    <property type="molecule type" value="Genomic_DNA"/>
</dbReference>
<keyword evidence="6" id="KW-0812">Transmembrane</keyword>
<proteinExistence type="predicted"/>
<keyword evidence="4 6" id="KW-0472">Membrane</keyword>
<dbReference type="AlphaFoldDB" id="A0A5P1FW53"/>
<evidence type="ECO:0000256" key="5">
    <source>
        <dbReference type="ARBA" id="ARBA00023180"/>
    </source>
</evidence>
<dbReference type="Proteomes" id="UP000243459">
    <property type="component" value="Chromosome 1"/>
</dbReference>
<dbReference type="OMA" id="NDLRYME"/>
<dbReference type="InterPro" id="IPR044610">
    <property type="entry name" value="GLCAT14A/B/C"/>
</dbReference>
<sequence>MAASPSAERRFLYPVISISFISLLLFLSAISGLTASSYFLFSRLPPLRDPSYGEARRLPSFATSSRLSLRCPASPRSPRSLPPEIGGVAGGERVGNVDVVEGRMRLTRCVLRAAAALMRIDGEWDWLVMLNAGDYPVVSQDDLIHVFSTVPRHLNFIDHTSDLGWKETQRVHPIIVDAGIYLARRSHYFTATEKRKTPEAFKFFTGSQWVILSRPFLNYCIMGWDNLPRTLLMYFTNVLLSQEGYFHSVACNSPEFQNTTVNSDLRYVEWDNPPGMDPHFLNVSSYRKIVESGVPFARQFHKNDQVLDMIDGEVLRRRYNRVTPGAWCSAKDRWWSDPCSEWGNVNSVKPGPQAEKFRVLMERLVSEWKSQSRSCK</sequence>
<evidence type="ECO:0000313" key="8">
    <source>
        <dbReference type="Proteomes" id="UP000243459"/>
    </source>
</evidence>
<keyword evidence="3" id="KW-0808">Transferase</keyword>
<dbReference type="GO" id="GO:0016020">
    <property type="term" value="C:membrane"/>
    <property type="evidence" value="ECO:0007669"/>
    <property type="project" value="UniProtKB-SubCell"/>
</dbReference>
<dbReference type="Gramene" id="ONK81449">
    <property type="protein sequence ID" value="ONK81449"/>
    <property type="gene ID" value="A4U43_C01F29210"/>
</dbReference>
<evidence type="ECO:0000256" key="4">
    <source>
        <dbReference type="ARBA" id="ARBA00023136"/>
    </source>
</evidence>
<keyword evidence="5" id="KW-0325">Glycoprotein</keyword>